<name>A0A0P6WHZ4_9BACI</name>
<dbReference type="OrthoDB" id="9797543at2"/>
<dbReference type="PATRIC" id="fig|218284.4.peg.12"/>
<comment type="caution">
    <text evidence="4">The sequence shown here is derived from an EMBL/GenBank/DDBJ whole genome shotgun (WGS) entry which is preliminary data.</text>
</comment>
<dbReference type="SMART" id="SM00530">
    <property type="entry name" value="HTH_XRE"/>
    <property type="match status" value="1"/>
</dbReference>
<dbReference type="Pfam" id="PF13464">
    <property type="entry name" value="RodZ_C"/>
    <property type="match status" value="1"/>
</dbReference>
<feature type="compositionally biased region" description="Polar residues" evidence="1">
    <location>
        <begin position="138"/>
        <end position="148"/>
    </location>
</feature>
<proteinExistence type="predicted"/>
<dbReference type="InterPro" id="IPR025194">
    <property type="entry name" value="RodZ-like_C"/>
</dbReference>
<dbReference type="PANTHER" id="PTHR34475">
    <property type="match status" value="1"/>
</dbReference>
<evidence type="ECO:0000256" key="2">
    <source>
        <dbReference type="SAM" id="Phobius"/>
    </source>
</evidence>
<accession>A0A0P6WHZ4</accession>
<dbReference type="InterPro" id="IPR001387">
    <property type="entry name" value="Cro/C1-type_HTH"/>
</dbReference>
<dbReference type="PROSITE" id="PS50943">
    <property type="entry name" value="HTH_CROC1"/>
    <property type="match status" value="1"/>
</dbReference>
<keyword evidence="2" id="KW-0812">Transmembrane</keyword>
<evidence type="ECO:0000313" key="4">
    <source>
        <dbReference type="EMBL" id="KPL61071.1"/>
    </source>
</evidence>
<dbReference type="InterPro" id="IPR050400">
    <property type="entry name" value="Bact_Cytoskel_RodZ"/>
</dbReference>
<dbReference type="Pfam" id="PF13413">
    <property type="entry name" value="HTH_25"/>
    <property type="match status" value="1"/>
</dbReference>
<dbReference type="Gene3D" id="1.10.260.40">
    <property type="entry name" value="lambda repressor-like DNA-binding domains"/>
    <property type="match status" value="1"/>
</dbReference>
<keyword evidence="2" id="KW-1133">Transmembrane helix</keyword>
<sequence>MTELGNRLKEAREAKGYSLDDLQRITKIQKRYLIGIEEGNYDAMPGKFYVRAFIKQYCEAVGLPPEVIFEEHKEEIPTTYEDEIPVSLSRVQSRKSVPESSAKVFDFLPKLLIALFVIGALIALWVFWQGKVGDKAPESNQAENQTQVDVDENKSAEGDKPEDDTKDKEQSEEPKPSDDQKADQEKEQNTEQSLEAVSTSGYKTTYELKDADEFKLQLAARGDTWVGVYNSQDELLFEGLLKKDNKKDFDVSSDKQAYLVIGNASNTDILVNGKKLEYKVSATDVVRQDIIINYVPQSEQ</sequence>
<protein>
    <submittedName>
        <fullName evidence="4">XRE family transcriptional regulator</fullName>
    </submittedName>
</protein>
<dbReference type="EMBL" id="LIXZ01000001">
    <property type="protein sequence ID" value="KPL61071.1"/>
    <property type="molecule type" value="Genomic_DNA"/>
</dbReference>
<evidence type="ECO:0000256" key="1">
    <source>
        <dbReference type="SAM" id="MobiDB-lite"/>
    </source>
</evidence>
<feature type="compositionally biased region" description="Basic and acidic residues" evidence="1">
    <location>
        <begin position="151"/>
        <end position="189"/>
    </location>
</feature>
<evidence type="ECO:0000313" key="5">
    <source>
        <dbReference type="Proteomes" id="UP000050398"/>
    </source>
</evidence>
<dbReference type="SUPFAM" id="SSF47413">
    <property type="entry name" value="lambda repressor-like DNA-binding domains"/>
    <property type="match status" value="1"/>
</dbReference>
<dbReference type="AlphaFoldDB" id="A0A0P6WHZ4"/>
<dbReference type="RefSeq" id="WP_060669616.1">
    <property type="nucleotide sequence ID" value="NZ_LIXZ01000001.1"/>
</dbReference>
<dbReference type="GO" id="GO:0003677">
    <property type="term" value="F:DNA binding"/>
    <property type="evidence" value="ECO:0007669"/>
    <property type="project" value="InterPro"/>
</dbReference>
<feature type="transmembrane region" description="Helical" evidence="2">
    <location>
        <begin position="111"/>
        <end position="128"/>
    </location>
</feature>
<gene>
    <name evidence="4" type="ORF">AM506_00060</name>
</gene>
<keyword evidence="2" id="KW-0472">Membrane</keyword>
<dbReference type="InterPro" id="IPR010982">
    <property type="entry name" value="Lambda_DNA-bd_dom_sf"/>
</dbReference>
<feature type="region of interest" description="Disordered" evidence="1">
    <location>
        <begin position="137"/>
        <end position="197"/>
    </location>
</feature>
<reference evidence="4 5" key="1">
    <citation type="submission" date="2015-08" db="EMBL/GenBank/DDBJ databases">
        <title>Draft Genome Sequence of Bacillus vietnamensis UCD-SED5.</title>
        <authorList>
            <person name="Lee R.D."/>
            <person name="Jospin G."/>
            <person name="Lang J.M."/>
            <person name="Coil D.A."/>
            <person name="Eisen J.A."/>
        </authorList>
    </citation>
    <scope>NUCLEOTIDE SEQUENCE [LARGE SCALE GENOMIC DNA]</scope>
    <source>
        <strain evidence="4 5">UCD-SED5</strain>
    </source>
</reference>
<dbReference type="Proteomes" id="UP000050398">
    <property type="component" value="Unassembled WGS sequence"/>
</dbReference>
<dbReference type="PANTHER" id="PTHR34475:SF1">
    <property type="entry name" value="CYTOSKELETON PROTEIN RODZ"/>
    <property type="match status" value="1"/>
</dbReference>
<dbReference type="CDD" id="cd00093">
    <property type="entry name" value="HTH_XRE"/>
    <property type="match status" value="1"/>
</dbReference>
<feature type="domain" description="HTH cro/C1-type" evidence="3">
    <location>
        <begin position="8"/>
        <end position="41"/>
    </location>
</feature>
<evidence type="ECO:0000259" key="3">
    <source>
        <dbReference type="PROSITE" id="PS50943"/>
    </source>
</evidence>
<organism evidence="4 5">
    <name type="scientific">Rossellomorea vietnamensis</name>
    <dbReference type="NCBI Taxonomy" id="218284"/>
    <lineage>
        <taxon>Bacteria</taxon>
        <taxon>Bacillati</taxon>
        <taxon>Bacillota</taxon>
        <taxon>Bacilli</taxon>
        <taxon>Bacillales</taxon>
        <taxon>Bacillaceae</taxon>
        <taxon>Rossellomorea</taxon>
    </lineage>
</organism>
<dbReference type="eggNOG" id="COG1426">
    <property type="taxonomic scope" value="Bacteria"/>
</dbReference>